<protein>
    <submittedName>
        <fullName evidence="1">Uncharacterized protein</fullName>
    </submittedName>
</protein>
<gene>
    <name evidence="1" type="ORF">OESDEN_15078</name>
</gene>
<sequence>TRFALAGLFPELRFLSFFGSLSGRFSLNYGLVQMCLNPQNVAVVRSLQMSERTEESEDSDGLIKDTFDEDTLTQLSSLIASGRGVRMDETPAFNMRLIAEVRRRLSLLFTTVRSTLIAILSSALM</sequence>
<evidence type="ECO:0000313" key="1">
    <source>
        <dbReference type="EMBL" id="KHJ85200.1"/>
    </source>
</evidence>
<dbReference type="AlphaFoldDB" id="A0A0B1SPV6"/>
<keyword evidence="2" id="KW-1185">Reference proteome</keyword>
<feature type="non-terminal residue" evidence="1">
    <location>
        <position position="1"/>
    </location>
</feature>
<evidence type="ECO:0000313" key="2">
    <source>
        <dbReference type="Proteomes" id="UP000053660"/>
    </source>
</evidence>
<organism evidence="1 2">
    <name type="scientific">Oesophagostomum dentatum</name>
    <name type="common">Nodular worm</name>
    <dbReference type="NCBI Taxonomy" id="61180"/>
    <lineage>
        <taxon>Eukaryota</taxon>
        <taxon>Metazoa</taxon>
        <taxon>Ecdysozoa</taxon>
        <taxon>Nematoda</taxon>
        <taxon>Chromadorea</taxon>
        <taxon>Rhabditida</taxon>
        <taxon>Rhabditina</taxon>
        <taxon>Rhabditomorpha</taxon>
        <taxon>Strongyloidea</taxon>
        <taxon>Strongylidae</taxon>
        <taxon>Oesophagostomum</taxon>
    </lineage>
</organism>
<dbReference type="Proteomes" id="UP000053660">
    <property type="component" value="Unassembled WGS sequence"/>
</dbReference>
<accession>A0A0B1SPV6</accession>
<reference evidence="1 2" key="1">
    <citation type="submission" date="2014-03" db="EMBL/GenBank/DDBJ databases">
        <title>Draft genome of the hookworm Oesophagostomum dentatum.</title>
        <authorList>
            <person name="Mitreva M."/>
        </authorList>
    </citation>
    <scope>NUCLEOTIDE SEQUENCE [LARGE SCALE GENOMIC DNA]</scope>
    <source>
        <strain evidence="1 2">OD-Hann</strain>
    </source>
</reference>
<proteinExistence type="predicted"/>
<dbReference type="EMBL" id="KN564918">
    <property type="protein sequence ID" value="KHJ85200.1"/>
    <property type="molecule type" value="Genomic_DNA"/>
</dbReference>
<name>A0A0B1SPV6_OESDE</name>
<dbReference type="OrthoDB" id="5827878at2759"/>